<feature type="region of interest" description="Disordered" evidence="1">
    <location>
        <begin position="1"/>
        <end position="22"/>
    </location>
</feature>
<dbReference type="Gene3D" id="3.90.226.10">
    <property type="entry name" value="2-enoyl-CoA Hydratase, Chain A, domain 1"/>
    <property type="match status" value="1"/>
</dbReference>
<dbReference type="GeneID" id="67470524"/>
<evidence type="ECO:0000256" key="1">
    <source>
        <dbReference type="SAM" id="MobiDB-lite"/>
    </source>
</evidence>
<dbReference type="AlphaFoldDB" id="A0A1W6WR70"/>
<dbReference type="InterPro" id="IPR029045">
    <property type="entry name" value="ClpP/crotonase-like_dom_sf"/>
</dbReference>
<evidence type="ECO:0000313" key="3">
    <source>
        <dbReference type="Proteomes" id="UP000194143"/>
    </source>
</evidence>
<dbReference type="InterPro" id="IPR023562">
    <property type="entry name" value="ClpP/TepA"/>
</dbReference>
<gene>
    <name evidence="2" type="ORF">CAB88_19130</name>
</gene>
<dbReference type="Pfam" id="PF00574">
    <property type="entry name" value="CLP_protease"/>
    <property type="match status" value="1"/>
</dbReference>
<reference evidence="2 3" key="1">
    <citation type="submission" date="2017-04" db="EMBL/GenBank/DDBJ databases">
        <title>Complete Genome Sequence of Bacillus thuringiensis type Strain ATCC 10792.</title>
        <authorList>
            <person name="Oh D.-H."/>
            <person name="Park B.-J."/>
            <person name="Shuai W."/>
            <person name="Chelliah R."/>
        </authorList>
    </citation>
    <scope>NUCLEOTIDE SEQUENCE [LARGE SCALE GENOMIC DNA]</scope>
    <source>
        <strain evidence="2 3">ATCC 10792</strain>
    </source>
</reference>
<sequence length="249" mass="27157">MTERDRYTNEEKEAEPKEAGKEASIVEKIQQLGQTNVPQMNESRIHCLTIIGQVEGHVQLPPQNKTTKYEHIIPQIVAIEQNPKIEGLLLILNTVGGDVEAGLAISEMVASLSKPTVSLVLGGGHSIGVPIAVSTDYSFIAETATMTIHPIRLTGLVIGVPQTFEYLDKMQERVIRFVTKHSKVTEDRFKELMFAKGNLTRDIGTNVIGGDAVKYGLIDDVGGIGNAIRKLNELIDVRAEGSAEGTMLQ</sequence>
<organism evidence="2 3">
    <name type="scientific">Bacillus thuringiensis</name>
    <dbReference type="NCBI Taxonomy" id="1428"/>
    <lineage>
        <taxon>Bacteria</taxon>
        <taxon>Bacillati</taxon>
        <taxon>Bacillota</taxon>
        <taxon>Bacilli</taxon>
        <taxon>Bacillales</taxon>
        <taxon>Bacillaceae</taxon>
        <taxon>Bacillus</taxon>
        <taxon>Bacillus cereus group</taxon>
    </lineage>
</organism>
<keyword evidence="3" id="KW-1185">Reference proteome</keyword>
<evidence type="ECO:0000313" key="2">
    <source>
        <dbReference type="EMBL" id="ARP59056.1"/>
    </source>
</evidence>
<dbReference type="Proteomes" id="UP000194143">
    <property type="component" value="Chromosome"/>
</dbReference>
<dbReference type="RefSeq" id="WP_000139807.1">
    <property type="nucleotide sequence ID" value="NZ_CP021061.1"/>
</dbReference>
<dbReference type="SUPFAM" id="SSF52096">
    <property type="entry name" value="ClpP/crotonase"/>
    <property type="match status" value="1"/>
</dbReference>
<dbReference type="SMR" id="A0A1W6WR70"/>
<protein>
    <submittedName>
        <fullName evidence="2">Translocation-enhancing protein TepA</fullName>
    </submittedName>
</protein>
<name>A0A1W6WR70_BACTU</name>
<proteinExistence type="predicted"/>
<dbReference type="EMBL" id="CP021061">
    <property type="protein sequence ID" value="ARP59056.1"/>
    <property type="molecule type" value="Genomic_DNA"/>
</dbReference>
<accession>A0A1W6WR70</accession>